<evidence type="ECO:0000256" key="1">
    <source>
        <dbReference type="ARBA" id="ARBA00009437"/>
    </source>
</evidence>
<dbReference type="InterPro" id="IPR036388">
    <property type="entry name" value="WH-like_DNA-bd_sf"/>
</dbReference>
<evidence type="ECO:0000256" key="2">
    <source>
        <dbReference type="ARBA" id="ARBA00023015"/>
    </source>
</evidence>
<feature type="domain" description="HTH lysR-type" evidence="5">
    <location>
        <begin position="20"/>
        <end position="77"/>
    </location>
</feature>
<gene>
    <name evidence="6" type="ORF">SAMN04490185_3640</name>
</gene>
<dbReference type="InterPro" id="IPR037405">
    <property type="entry name" value="GbpR_PBP2"/>
</dbReference>
<dbReference type="PROSITE" id="PS50931">
    <property type="entry name" value="HTH_LYSR"/>
    <property type="match status" value="1"/>
</dbReference>
<dbReference type="GO" id="GO:0005829">
    <property type="term" value="C:cytosol"/>
    <property type="evidence" value="ECO:0007669"/>
    <property type="project" value="TreeGrafter"/>
</dbReference>
<evidence type="ECO:0000313" key="7">
    <source>
        <dbReference type="Proteomes" id="UP000183114"/>
    </source>
</evidence>
<keyword evidence="4" id="KW-0804">Transcription</keyword>
<dbReference type="Proteomes" id="UP000183114">
    <property type="component" value="Unassembled WGS sequence"/>
</dbReference>
<keyword evidence="2" id="KW-0805">Transcription regulation</keyword>
<dbReference type="PANTHER" id="PTHR30419:SF8">
    <property type="entry name" value="NITROGEN ASSIMILATION TRANSCRIPTIONAL ACTIVATOR-RELATED"/>
    <property type="match status" value="1"/>
</dbReference>
<name>A0A1H5BBG9_9PSED</name>
<evidence type="ECO:0000313" key="6">
    <source>
        <dbReference type="EMBL" id="SED51755.1"/>
    </source>
</evidence>
<sequence>MSAGPETTTTTPRNLGALKISSRQITLLNALGEFGNLRRAATAMHTTQPAASLLLQQLEERLGVRLFERMPRGMQPTLYGEVMIRYAQGALHEFEQAQAQISELERGAMGRVRVGSVMGPVPRLLTKAVLAYKRDHPKVRISIEVGTSDTLLPALLRGDFDVVLGRLPDQSDSQDLDIELFDNGEQMRVIARAGHPLAGASPLQLSDLITLTWILHPIGSPMRRRVETALLAGGMVQSLDIIETASILATTAMLEASDMIAVVPNDVAEHYARYGMVAILPVELPISMVNIGLLTLRSRPRSVALNTLLQYLREQ</sequence>
<dbReference type="PANTHER" id="PTHR30419">
    <property type="entry name" value="HTH-TYPE TRANSCRIPTIONAL REGULATOR YBHD"/>
    <property type="match status" value="1"/>
</dbReference>
<organism evidence="6 7">
    <name type="scientific">Pseudomonas frederiksbergensis</name>
    <dbReference type="NCBI Taxonomy" id="104087"/>
    <lineage>
        <taxon>Bacteria</taxon>
        <taxon>Pseudomonadati</taxon>
        <taxon>Pseudomonadota</taxon>
        <taxon>Gammaproteobacteria</taxon>
        <taxon>Pseudomonadales</taxon>
        <taxon>Pseudomonadaceae</taxon>
        <taxon>Pseudomonas</taxon>
    </lineage>
</organism>
<evidence type="ECO:0000256" key="4">
    <source>
        <dbReference type="ARBA" id="ARBA00023163"/>
    </source>
</evidence>
<dbReference type="InterPro" id="IPR050950">
    <property type="entry name" value="HTH-type_LysR_regulators"/>
</dbReference>
<proteinExistence type="inferred from homology"/>
<dbReference type="EMBL" id="FNTF01000002">
    <property type="protein sequence ID" value="SED51755.1"/>
    <property type="molecule type" value="Genomic_DNA"/>
</dbReference>
<dbReference type="Pfam" id="PF03466">
    <property type="entry name" value="LysR_substrate"/>
    <property type="match status" value="1"/>
</dbReference>
<dbReference type="RefSeq" id="WP_074876121.1">
    <property type="nucleotide sequence ID" value="NZ_FNTF01000002.1"/>
</dbReference>
<dbReference type="AlphaFoldDB" id="A0A1H5BBG9"/>
<evidence type="ECO:0000259" key="5">
    <source>
        <dbReference type="PROSITE" id="PS50931"/>
    </source>
</evidence>
<dbReference type="InterPro" id="IPR005119">
    <property type="entry name" value="LysR_subst-bd"/>
</dbReference>
<keyword evidence="3 6" id="KW-0238">DNA-binding</keyword>
<dbReference type="Pfam" id="PF00126">
    <property type="entry name" value="HTH_1"/>
    <property type="match status" value="1"/>
</dbReference>
<comment type="similarity">
    <text evidence="1">Belongs to the LysR transcriptional regulatory family.</text>
</comment>
<dbReference type="GO" id="GO:0003700">
    <property type="term" value="F:DNA-binding transcription factor activity"/>
    <property type="evidence" value="ECO:0007669"/>
    <property type="project" value="InterPro"/>
</dbReference>
<dbReference type="InterPro" id="IPR000847">
    <property type="entry name" value="LysR_HTH_N"/>
</dbReference>
<accession>A0A1H5BBG9</accession>
<dbReference type="SUPFAM" id="SSF46785">
    <property type="entry name" value="Winged helix' DNA-binding domain"/>
    <property type="match status" value="1"/>
</dbReference>
<dbReference type="PRINTS" id="PR00039">
    <property type="entry name" value="HTHLYSR"/>
</dbReference>
<dbReference type="Gene3D" id="3.40.190.10">
    <property type="entry name" value="Periplasmic binding protein-like II"/>
    <property type="match status" value="2"/>
</dbReference>
<dbReference type="Gene3D" id="1.10.10.10">
    <property type="entry name" value="Winged helix-like DNA-binding domain superfamily/Winged helix DNA-binding domain"/>
    <property type="match status" value="1"/>
</dbReference>
<reference evidence="6 7" key="1">
    <citation type="submission" date="2016-10" db="EMBL/GenBank/DDBJ databases">
        <authorList>
            <person name="de Groot N.N."/>
        </authorList>
    </citation>
    <scope>NUCLEOTIDE SEQUENCE [LARGE SCALE GENOMIC DNA]</scope>
    <source>
        <strain evidence="6 7">BS3655</strain>
    </source>
</reference>
<dbReference type="InterPro" id="IPR036390">
    <property type="entry name" value="WH_DNA-bd_sf"/>
</dbReference>
<protein>
    <submittedName>
        <fullName evidence="6">DNA-binding transcriptional regulator, LysR family</fullName>
    </submittedName>
</protein>
<dbReference type="SUPFAM" id="SSF53850">
    <property type="entry name" value="Periplasmic binding protein-like II"/>
    <property type="match status" value="1"/>
</dbReference>
<dbReference type="CDD" id="cd08435">
    <property type="entry name" value="PBP2_GbpR"/>
    <property type="match status" value="1"/>
</dbReference>
<evidence type="ECO:0000256" key="3">
    <source>
        <dbReference type="ARBA" id="ARBA00023125"/>
    </source>
</evidence>
<dbReference type="GO" id="GO:0003677">
    <property type="term" value="F:DNA binding"/>
    <property type="evidence" value="ECO:0007669"/>
    <property type="project" value="UniProtKB-KW"/>
</dbReference>